<evidence type="ECO:0000256" key="2">
    <source>
        <dbReference type="ARBA" id="ARBA00022747"/>
    </source>
</evidence>
<dbReference type="Gene3D" id="3.90.220.20">
    <property type="entry name" value="DNA methylase specificity domains"/>
    <property type="match status" value="2"/>
</dbReference>
<keyword evidence="5" id="KW-0378">Hydrolase</keyword>
<dbReference type="InterPro" id="IPR000055">
    <property type="entry name" value="Restrct_endonuc_typeI_TRD"/>
</dbReference>
<dbReference type="EMBL" id="JBGGTQ010000002">
    <property type="protein sequence ID" value="MEZ0491764.1"/>
    <property type="molecule type" value="Genomic_DNA"/>
</dbReference>
<evidence type="ECO:0000313" key="5">
    <source>
        <dbReference type="EMBL" id="MEZ0491764.1"/>
    </source>
</evidence>
<organism evidence="5 6">
    <name type="scientific">Kineococcus mangrovi</name>
    <dbReference type="NCBI Taxonomy" id="1660183"/>
    <lineage>
        <taxon>Bacteria</taxon>
        <taxon>Bacillati</taxon>
        <taxon>Actinomycetota</taxon>
        <taxon>Actinomycetes</taxon>
        <taxon>Kineosporiales</taxon>
        <taxon>Kineosporiaceae</taxon>
        <taxon>Kineococcus</taxon>
    </lineage>
</organism>
<dbReference type="InterPro" id="IPR052021">
    <property type="entry name" value="Type-I_RS_S_subunit"/>
</dbReference>
<evidence type="ECO:0000313" key="6">
    <source>
        <dbReference type="Proteomes" id="UP001566476"/>
    </source>
</evidence>
<reference evidence="5 6" key="1">
    <citation type="submission" date="2024-07" db="EMBL/GenBank/DDBJ databases">
        <authorList>
            <person name="Thanompreechachai J."/>
            <person name="Duangmal K."/>
        </authorList>
    </citation>
    <scope>NUCLEOTIDE SEQUENCE [LARGE SCALE GENOMIC DNA]</scope>
    <source>
        <strain evidence="5 6">TBRC 1896</strain>
    </source>
</reference>
<dbReference type="RefSeq" id="WP_370717792.1">
    <property type="nucleotide sequence ID" value="NZ_JBGGTQ010000002.1"/>
</dbReference>
<feature type="domain" description="Type I restriction modification DNA specificity" evidence="4">
    <location>
        <begin position="49"/>
        <end position="181"/>
    </location>
</feature>
<dbReference type="Proteomes" id="UP001566476">
    <property type="component" value="Unassembled WGS sequence"/>
</dbReference>
<gene>
    <name evidence="5" type="ORF">AB2L28_05880</name>
</gene>
<comment type="caution">
    <text evidence="5">The sequence shown here is derived from an EMBL/GenBank/DDBJ whole genome shotgun (WGS) entry which is preliminary data.</text>
</comment>
<dbReference type="GO" id="GO:0016787">
    <property type="term" value="F:hydrolase activity"/>
    <property type="evidence" value="ECO:0007669"/>
    <property type="project" value="UniProtKB-KW"/>
</dbReference>
<dbReference type="CDD" id="cd17260">
    <property type="entry name" value="RMtype1_S_EcoEI-TRD1-CR1_like"/>
    <property type="match status" value="1"/>
</dbReference>
<proteinExistence type="inferred from homology"/>
<sequence>MTETFGRATTLGNLCEEGGGGIQTGPFGSQLHASDYTVEGIPVVMPVNIGDNRVVEANIARVSQQDADRLSKYRLTEGDIIYSRRGDVERRALVRSDSAGWLCGTGCLRVRLGDHSPHDNRFISYLLGTANVREWIVRHAVGATMANLNTSILGSVPLDIPEPRTQHAIADVLGALDDKIVSNQHAATVAESVLSSQFRSLGLDSEPAANEWVVSEIFDLNPPRPKPHQGPAVYLDMASLPNDGMVVTEWSERPPTGGARFINGDTLLARITPCLENGKCGYVNFLPDGNVGVGSTEYIVMRSKADFPLELSYFLAKSPRFTAFAIQQMVGSSGRQRLSAKDLADYPLSIVGRDAMATFGRRAAPTSALLRSYADENTVLAALRDTLLPALTSGRLRVRDAEKLVEDAT</sequence>
<name>A0ABV4HZB8_9ACTN</name>
<evidence type="ECO:0000256" key="3">
    <source>
        <dbReference type="ARBA" id="ARBA00023125"/>
    </source>
</evidence>
<dbReference type="InterPro" id="IPR044946">
    <property type="entry name" value="Restrct_endonuc_typeI_TRD_sf"/>
</dbReference>
<dbReference type="EC" id="3.1.21.-" evidence="5"/>
<accession>A0ABV4HZB8</accession>
<keyword evidence="2" id="KW-0680">Restriction system</keyword>
<dbReference type="Pfam" id="PF01420">
    <property type="entry name" value="Methylase_S"/>
    <property type="match status" value="1"/>
</dbReference>
<keyword evidence="3" id="KW-0238">DNA-binding</keyword>
<dbReference type="CDD" id="cd16961">
    <property type="entry name" value="RMtype1_S_TRD-CR_like"/>
    <property type="match status" value="1"/>
</dbReference>
<evidence type="ECO:0000259" key="4">
    <source>
        <dbReference type="Pfam" id="PF01420"/>
    </source>
</evidence>
<dbReference type="GO" id="GO:0004519">
    <property type="term" value="F:endonuclease activity"/>
    <property type="evidence" value="ECO:0007669"/>
    <property type="project" value="UniProtKB-KW"/>
</dbReference>
<keyword evidence="5" id="KW-0255">Endonuclease</keyword>
<dbReference type="SUPFAM" id="SSF116734">
    <property type="entry name" value="DNA methylase specificity domain"/>
    <property type="match status" value="2"/>
</dbReference>
<dbReference type="PANTHER" id="PTHR30408:SF13">
    <property type="entry name" value="TYPE I RESTRICTION ENZYME HINDI SPECIFICITY SUBUNIT"/>
    <property type="match status" value="1"/>
</dbReference>
<dbReference type="PANTHER" id="PTHR30408">
    <property type="entry name" value="TYPE-1 RESTRICTION ENZYME ECOKI SPECIFICITY PROTEIN"/>
    <property type="match status" value="1"/>
</dbReference>
<keyword evidence="5" id="KW-0540">Nuclease</keyword>
<protein>
    <submittedName>
        <fullName evidence="5">Restriction endonuclease subunit S</fullName>
        <ecNumber evidence="5">3.1.21.-</ecNumber>
    </submittedName>
</protein>
<comment type="similarity">
    <text evidence="1">Belongs to the type-I restriction system S methylase family.</text>
</comment>
<evidence type="ECO:0000256" key="1">
    <source>
        <dbReference type="ARBA" id="ARBA00010923"/>
    </source>
</evidence>
<keyword evidence="6" id="KW-1185">Reference proteome</keyword>